<dbReference type="STRING" id="285351.SAMN04488035_2410"/>
<sequence>MRGTSQRSLDAVLDQVRPVLDAAGAETVALGEQLFAVLDAVDASSSLRRGLADPSRDAADKAGLVRGLLGERFDARVVDAVVALVTQRWTADADLATAVEALAVEATLTDAERREQLATVEDELFTITRSLIGSREARAALTEPGITPERRVGLLRAVLDGRGDAVTQALAERATLRPRGRRFVATLDWYGQIAATMRSRLIATVHSGTSLDAAQVARLESLLAQAYGRSIQLNLVHDPSLLAGLRIQVGDEVVDATVLTRLADARRRLAG</sequence>
<dbReference type="PANTHER" id="PTHR11910">
    <property type="entry name" value="ATP SYNTHASE DELTA CHAIN"/>
    <property type="match status" value="1"/>
</dbReference>
<keyword evidence="2 7" id="KW-0813">Transport</keyword>
<keyword evidence="7" id="KW-1003">Cell membrane</keyword>
<evidence type="ECO:0000256" key="6">
    <source>
        <dbReference type="ARBA" id="ARBA00023310"/>
    </source>
</evidence>
<comment type="similarity">
    <text evidence="7">Belongs to the ATPase delta chain family.</text>
</comment>
<evidence type="ECO:0000256" key="7">
    <source>
        <dbReference type="HAMAP-Rule" id="MF_01416"/>
    </source>
</evidence>
<dbReference type="RefSeq" id="WP_093379106.1">
    <property type="nucleotide sequence ID" value="NZ_BNAN01000004.1"/>
</dbReference>
<evidence type="ECO:0000256" key="2">
    <source>
        <dbReference type="ARBA" id="ARBA00022448"/>
    </source>
</evidence>
<dbReference type="Pfam" id="PF00213">
    <property type="entry name" value="OSCP"/>
    <property type="match status" value="1"/>
</dbReference>
<accession>A0A1I2HJH1</accession>
<reference evidence="9" key="1">
    <citation type="submission" date="2016-10" db="EMBL/GenBank/DDBJ databases">
        <authorList>
            <person name="Varghese N."/>
            <person name="Submissions S."/>
        </authorList>
    </citation>
    <scope>NUCLEOTIDE SEQUENCE [LARGE SCALE GENOMIC DNA]</scope>
    <source>
        <strain evidence="9">DSM 19083</strain>
    </source>
</reference>
<dbReference type="AlphaFoldDB" id="A0A1I2HJH1"/>
<dbReference type="PRINTS" id="PR00125">
    <property type="entry name" value="ATPASEDELTA"/>
</dbReference>
<dbReference type="EMBL" id="FONZ01000004">
    <property type="protein sequence ID" value="SFF30294.1"/>
    <property type="molecule type" value="Genomic_DNA"/>
</dbReference>
<keyword evidence="3 7" id="KW-0375">Hydrogen ion transport</keyword>
<keyword evidence="5 7" id="KW-0472">Membrane</keyword>
<dbReference type="Proteomes" id="UP000198520">
    <property type="component" value="Unassembled WGS sequence"/>
</dbReference>
<dbReference type="GO" id="GO:0005886">
    <property type="term" value="C:plasma membrane"/>
    <property type="evidence" value="ECO:0007669"/>
    <property type="project" value="UniProtKB-SubCell"/>
</dbReference>
<dbReference type="InterPro" id="IPR000711">
    <property type="entry name" value="ATPase_OSCP/dsu"/>
</dbReference>
<evidence type="ECO:0000313" key="9">
    <source>
        <dbReference type="Proteomes" id="UP000198520"/>
    </source>
</evidence>
<dbReference type="NCBIfam" id="NF009967">
    <property type="entry name" value="PRK13430.1"/>
    <property type="match status" value="1"/>
</dbReference>
<evidence type="ECO:0000256" key="3">
    <source>
        <dbReference type="ARBA" id="ARBA00022781"/>
    </source>
</evidence>
<keyword evidence="7" id="KW-0139">CF(1)</keyword>
<dbReference type="HAMAP" id="MF_01416">
    <property type="entry name" value="ATP_synth_delta_bact"/>
    <property type="match status" value="1"/>
</dbReference>
<dbReference type="GO" id="GO:0046933">
    <property type="term" value="F:proton-transporting ATP synthase activity, rotational mechanism"/>
    <property type="evidence" value="ECO:0007669"/>
    <property type="project" value="UniProtKB-UniRule"/>
</dbReference>
<evidence type="ECO:0000256" key="1">
    <source>
        <dbReference type="ARBA" id="ARBA00004370"/>
    </source>
</evidence>
<keyword evidence="6 7" id="KW-0066">ATP synthesis</keyword>
<dbReference type="GO" id="GO:0045259">
    <property type="term" value="C:proton-transporting ATP synthase complex"/>
    <property type="evidence" value="ECO:0007669"/>
    <property type="project" value="UniProtKB-KW"/>
</dbReference>
<evidence type="ECO:0000313" key="8">
    <source>
        <dbReference type="EMBL" id="SFF30294.1"/>
    </source>
</evidence>
<comment type="function">
    <text evidence="7">This protein is part of the stalk that links CF(0) to CF(1). It either transmits conformational changes from CF(0) to CF(1) or is implicated in proton conduction.</text>
</comment>
<dbReference type="OrthoDB" id="5242917at2"/>
<keyword evidence="4 7" id="KW-0406">Ion transport</keyword>
<name>A0A1I2HJH1_9MICO</name>
<keyword evidence="9" id="KW-1185">Reference proteome</keyword>
<evidence type="ECO:0000256" key="5">
    <source>
        <dbReference type="ARBA" id="ARBA00023136"/>
    </source>
</evidence>
<protein>
    <recommendedName>
        <fullName evidence="7">ATP synthase subunit delta</fullName>
    </recommendedName>
    <alternativeName>
        <fullName evidence="7">ATP synthase F(1) sector subunit delta</fullName>
    </alternativeName>
    <alternativeName>
        <fullName evidence="7">F-type ATPase subunit delta</fullName>
        <shortName evidence="7">F-ATPase subunit delta</shortName>
    </alternativeName>
</protein>
<organism evidence="8 9">
    <name type="scientific">Flavimobilis marinus</name>
    <dbReference type="NCBI Taxonomy" id="285351"/>
    <lineage>
        <taxon>Bacteria</taxon>
        <taxon>Bacillati</taxon>
        <taxon>Actinomycetota</taxon>
        <taxon>Actinomycetes</taxon>
        <taxon>Micrococcales</taxon>
        <taxon>Jonesiaceae</taxon>
        <taxon>Flavimobilis</taxon>
    </lineage>
</organism>
<comment type="subcellular location">
    <subcellularLocation>
        <location evidence="7">Cell membrane</location>
        <topology evidence="7">Peripheral membrane protein</topology>
    </subcellularLocation>
    <subcellularLocation>
        <location evidence="1">Membrane</location>
    </subcellularLocation>
</comment>
<proteinExistence type="inferred from homology"/>
<evidence type="ECO:0000256" key="4">
    <source>
        <dbReference type="ARBA" id="ARBA00023065"/>
    </source>
</evidence>
<comment type="function">
    <text evidence="7">F(1)F(0) ATP synthase produces ATP from ADP in the presence of a proton or sodium gradient. F-type ATPases consist of two structural domains, F(1) containing the extramembraneous catalytic core and F(0) containing the membrane proton channel, linked together by a central stalk and a peripheral stalk. During catalysis, ATP synthesis in the catalytic domain of F(1) is coupled via a rotary mechanism of the central stalk subunits to proton translocation.</text>
</comment>
<gene>
    <name evidence="7" type="primary">atpH</name>
    <name evidence="8" type="ORF">SAMN04488035_2410</name>
</gene>